<evidence type="ECO:0000313" key="5">
    <source>
        <dbReference type="Proteomes" id="UP000321927"/>
    </source>
</evidence>
<protein>
    <recommendedName>
        <fullName evidence="6">DKNYY family protein</fullName>
    </recommendedName>
</protein>
<name>A0A2W7QXC6_9BACT</name>
<feature type="signal peptide" evidence="1">
    <location>
        <begin position="1"/>
        <end position="22"/>
    </location>
</feature>
<keyword evidence="5" id="KW-1185">Reference proteome</keyword>
<accession>A0A2W7QXC6</accession>
<reference evidence="3 5" key="2">
    <citation type="submission" date="2019-08" db="EMBL/GenBank/DDBJ databases">
        <title>Genome of Algoriphagus ratkowskyi IC026.</title>
        <authorList>
            <person name="Bowman J.P."/>
        </authorList>
    </citation>
    <scope>NUCLEOTIDE SEQUENCE [LARGE SCALE GENOMIC DNA]</scope>
    <source>
        <strain evidence="3 5">IC026</strain>
    </source>
</reference>
<reference evidence="2 4" key="1">
    <citation type="submission" date="2018-06" db="EMBL/GenBank/DDBJ databases">
        <title>Genomic Encyclopedia of Archaeal and Bacterial Type Strains, Phase II (KMG-II): from individual species to whole genera.</title>
        <authorList>
            <person name="Goeker M."/>
        </authorList>
    </citation>
    <scope>NUCLEOTIDE SEQUENCE [LARGE SCALE GENOMIC DNA]</scope>
    <source>
        <strain evidence="2 4">DSM 22686</strain>
    </source>
</reference>
<proteinExistence type="predicted"/>
<dbReference type="Proteomes" id="UP000249115">
    <property type="component" value="Unassembled WGS sequence"/>
</dbReference>
<evidence type="ECO:0008006" key="6">
    <source>
        <dbReference type="Google" id="ProtNLM"/>
    </source>
</evidence>
<evidence type="ECO:0000313" key="4">
    <source>
        <dbReference type="Proteomes" id="UP000249115"/>
    </source>
</evidence>
<dbReference type="EMBL" id="QKZU01000021">
    <property type="protein sequence ID" value="PZX50690.1"/>
    <property type="molecule type" value="Genomic_DNA"/>
</dbReference>
<keyword evidence="1" id="KW-0732">Signal</keyword>
<gene>
    <name evidence="3" type="ORF">ESW18_19255</name>
    <name evidence="2" type="ORF">LV84_03882</name>
</gene>
<evidence type="ECO:0000313" key="3">
    <source>
        <dbReference type="EMBL" id="TXD75818.1"/>
    </source>
</evidence>
<sequence>MLKINFFTPFILFFIWTASSFAQTQTYLSLYKDQLPYFQELITGGQYREPPLNYEGSPYHLDRKFGEGTLSINKISYTDVPLLYDVNADVVITFHPIHNQKILIKPEKIEEFQLKDGSVFRKLAGNESYNLNKNGFYRVLNDGEIKVLIKYYKYIDPTKTVGKYTHAFLEKDDYFYWYDDKFVLIRKKKQAIESLGLRKKDVKKYFKGKSIYFSTEKERYIQELAVLRESQSDTFNGFVK</sequence>
<dbReference type="EMBL" id="VORV01000019">
    <property type="protein sequence ID" value="TXD75818.1"/>
    <property type="molecule type" value="Genomic_DNA"/>
</dbReference>
<evidence type="ECO:0000256" key="1">
    <source>
        <dbReference type="SAM" id="SignalP"/>
    </source>
</evidence>
<feature type="chain" id="PRO_5016143085" description="DKNYY family protein" evidence="1">
    <location>
        <begin position="23"/>
        <end position="240"/>
    </location>
</feature>
<comment type="caution">
    <text evidence="2">The sequence shown here is derived from an EMBL/GenBank/DDBJ whole genome shotgun (WGS) entry which is preliminary data.</text>
</comment>
<dbReference type="OrthoDB" id="655382at2"/>
<organism evidence="2 4">
    <name type="scientific">Algoriphagus ratkowskyi</name>
    <dbReference type="NCBI Taxonomy" id="57028"/>
    <lineage>
        <taxon>Bacteria</taxon>
        <taxon>Pseudomonadati</taxon>
        <taxon>Bacteroidota</taxon>
        <taxon>Cytophagia</taxon>
        <taxon>Cytophagales</taxon>
        <taxon>Cyclobacteriaceae</taxon>
        <taxon>Algoriphagus</taxon>
    </lineage>
</organism>
<dbReference type="Proteomes" id="UP000321927">
    <property type="component" value="Unassembled WGS sequence"/>
</dbReference>
<evidence type="ECO:0000313" key="2">
    <source>
        <dbReference type="EMBL" id="PZX50690.1"/>
    </source>
</evidence>
<dbReference type="AlphaFoldDB" id="A0A2W7QXC6"/>
<dbReference type="RefSeq" id="WP_086503032.1">
    <property type="nucleotide sequence ID" value="NZ_MSSV01000025.1"/>
</dbReference>